<dbReference type="EMBL" id="CP017269">
    <property type="protein sequence ID" value="AOT73219.1"/>
    <property type="molecule type" value="Genomic_DNA"/>
</dbReference>
<feature type="transmembrane region" description="Helical" evidence="11">
    <location>
        <begin position="161"/>
        <end position="180"/>
    </location>
</feature>
<dbReference type="GO" id="GO:0005886">
    <property type="term" value="C:plasma membrane"/>
    <property type="evidence" value="ECO:0007669"/>
    <property type="project" value="UniProtKB-SubCell"/>
</dbReference>
<evidence type="ECO:0000256" key="1">
    <source>
        <dbReference type="ARBA" id="ARBA00004651"/>
    </source>
</evidence>
<evidence type="ECO:0000313" key="13">
    <source>
        <dbReference type="Proteomes" id="UP000095743"/>
    </source>
</evidence>
<dbReference type="Pfam" id="PF02653">
    <property type="entry name" value="BPD_transp_2"/>
    <property type="match status" value="1"/>
</dbReference>
<name>A0A1D8GQP8_9FIRM</name>
<keyword evidence="5" id="KW-0997">Cell inner membrane</keyword>
<dbReference type="GO" id="GO:0022857">
    <property type="term" value="F:transmembrane transporter activity"/>
    <property type="evidence" value="ECO:0007669"/>
    <property type="project" value="InterPro"/>
</dbReference>
<gene>
    <name evidence="12" type="ORF">Gferi_19750</name>
</gene>
<keyword evidence="8 11" id="KW-0472">Membrane</keyword>
<protein>
    <recommendedName>
        <fullName evidence="10">Autoinducer 2 import system permease protein LsrC</fullName>
    </recommendedName>
</protein>
<dbReference type="PANTHER" id="PTHR32196">
    <property type="entry name" value="ABC TRANSPORTER PERMEASE PROTEIN YPHD-RELATED-RELATED"/>
    <property type="match status" value="1"/>
</dbReference>
<dbReference type="KEGG" id="gfe:Gferi_19750"/>
<dbReference type="Proteomes" id="UP000095743">
    <property type="component" value="Chromosome"/>
</dbReference>
<feature type="transmembrane region" description="Helical" evidence="11">
    <location>
        <begin position="12"/>
        <end position="32"/>
    </location>
</feature>
<evidence type="ECO:0000256" key="11">
    <source>
        <dbReference type="SAM" id="Phobius"/>
    </source>
</evidence>
<evidence type="ECO:0000256" key="6">
    <source>
        <dbReference type="ARBA" id="ARBA00022692"/>
    </source>
</evidence>
<feature type="transmembrane region" description="Helical" evidence="11">
    <location>
        <begin position="118"/>
        <end position="141"/>
    </location>
</feature>
<keyword evidence="13" id="KW-1185">Reference proteome</keyword>
<reference evidence="12 13" key="1">
    <citation type="submission" date="2016-09" db="EMBL/GenBank/DDBJ databases">
        <title>Genomic analysis reveals versatility of anaerobic energy metabolism of Geosporobacter ferrireducens IRF9 of phylum Firmicutes.</title>
        <authorList>
            <person name="Kim S.-J."/>
        </authorList>
    </citation>
    <scope>NUCLEOTIDE SEQUENCE [LARGE SCALE GENOMIC DNA]</scope>
    <source>
        <strain evidence="12 13">IRF9</strain>
    </source>
</reference>
<dbReference type="AlphaFoldDB" id="A0A1D8GQP8"/>
<feature type="transmembrane region" description="Helical" evidence="11">
    <location>
        <begin position="89"/>
        <end position="106"/>
    </location>
</feature>
<organism evidence="12 13">
    <name type="scientific">Geosporobacter ferrireducens</name>
    <dbReference type="NCBI Taxonomy" id="1424294"/>
    <lineage>
        <taxon>Bacteria</taxon>
        <taxon>Bacillati</taxon>
        <taxon>Bacillota</taxon>
        <taxon>Clostridia</taxon>
        <taxon>Peptostreptococcales</taxon>
        <taxon>Thermotaleaceae</taxon>
        <taxon>Geosporobacter</taxon>
    </lineage>
</organism>
<feature type="transmembrane region" description="Helical" evidence="11">
    <location>
        <begin position="211"/>
        <end position="234"/>
    </location>
</feature>
<feature type="transmembrane region" description="Helical" evidence="11">
    <location>
        <begin position="66"/>
        <end position="83"/>
    </location>
</feature>
<feature type="transmembrane region" description="Helical" evidence="11">
    <location>
        <begin position="246"/>
        <end position="274"/>
    </location>
</feature>
<sequence length="342" mass="36220">MLLGKLLKAREITVVGFLFILFILVGAVNPVFLNMENIILTLKGSVMYVFLAIGMTFVIFTKDIDVSVGAILGMCAAVAATMLRSNKSLFQIIIVTLMIGAIAGLINGIGITKLKIPAIVMTLGTMGILRGLMFVYTGGRWVENLPDYFKNASQAELFEKINIFVLFTLITVVLIQLYLSKGKKGKYFAAIGDNIDGAVLIGIPVSGIRIAAFVISGICSAIAGLVYVSQVGFVANVAGSGTEMTAIAACVLGGVSLNGGIGSVVGAALGAVIMNSINTALVFLKVPAYWNNTISGILLITIVVADAMIHTYLSEKARKERLSSKSMKIGEPLNTDRREING</sequence>
<feature type="transmembrane region" description="Helical" evidence="11">
    <location>
        <begin position="294"/>
        <end position="313"/>
    </location>
</feature>
<keyword evidence="4" id="KW-1003">Cell membrane</keyword>
<dbReference type="InterPro" id="IPR001851">
    <property type="entry name" value="ABC_transp_permease"/>
</dbReference>
<evidence type="ECO:0000256" key="5">
    <source>
        <dbReference type="ARBA" id="ARBA00022519"/>
    </source>
</evidence>
<evidence type="ECO:0000256" key="10">
    <source>
        <dbReference type="ARBA" id="ARBA00039382"/>
    </source>
</evidence>
<comment type="function">
    <text evidence="9">Part of the ABC transporter complex LsrABCD involved in autoinducer 2 (AI-2) import. Probably responsible for the translocation of the substrate across the membrane.</text>
</comment>
<evidence type="ECO:0000256" key="8">
    <source>
        <dbReference type="ARBA" id="ARBA00023136"/>
    </source>
</evidence>
<comment type="subcellular location">
    <subcellularLocation>
        <location evidence="1">Cell membrane</location>
        <topology evidence="1">Multi-pass membrane protein</topology>
    </subcellularLocation>
</comment>
<keyword evidence="7 11" id="KW-1133">Transmembrane helix</keyword>
<evidence type="ECO:0000313" key="12">
    <source>
        <dbReference type="EMBL" id="AOT73219.1"/>
    </source>
</evidence>
<dbReference type="PANTHER" id="PTHR32196:SF29">
    <property type="entry name" value="AUTOINDUCER 2 IMPORT SYSTEM PERMEASE PROTEIN LSRC"/>
    <property type="match status" value="1"/>
</dbReference>
<evidence type="ECO:0000256" key="2">
    <source>
        <dbReference type="ARBA" id="ARBA00011262"/>
    </source>
</evidence>
<feature type="transmembrane region" description="Helical" evidence="11">
    <location>
        <begin position="38"/>
        <end position="59"/>
    </location>
</feature>
<evidence type="ECO:0000256" key="4">
    <source>
        <dbReference type="ARBA" id="ARBA00022475"/>
    </source>
</evidence>
<evidence type="ECO:0000256" key="9">
    <source>
        <dbReference type="ARBA" id="ARBA00025439"/>
    </source>
</evidence>
<evidence type="ECO:0000256" key="3">
    <source>
        <dbReference type="ARBA" id="ARBA00022448"/>
    </source>
</evidence>
<keyword evidence="6 11" id="KW-0812">Transmembrane</keyword>
<evidence type="ECO:0000256" key="7">
    <source>
        <dbReference type="ARBA" id="ARBA00022989"/>
    </source>
</evidence>
<dbReference type="OrthoDB" id="9789111at2"/>
<comment type="subunit">
    <text evidence="2">The complex is composed of two ATP-binding proteins (LsrA), two transmembrane proteins (LsrC and LsrD) and a solute-binding protein (LsrB).</text>
</comment>
<accession>A0A1D8GQP8</accession>
<dbReference type="CDD" id="cd06579">
    <property type="entry name" value="TM_PBP1_transp_AraH_like"/>
    <property type="match status" value="1"/>
</dbReference>
<keyword evidence="3" id="KW-0813">Transport</keyword>
<dbReference type="STRING" id="1424294.Gferi_19750"/>
<proteinExistence type="predicted"/>